<protein>
    <submittedName>
        <fullName evidence="2">Uncharacterized protein</fullName>
    </submittedName>
</protein>
<dbReference type="AlphaFoldDB" id="A0A813HKQ5"/>
<feature type="compositionally biased region" description="Acidic residues" evidence="1">
    <location>
        <begin position="28"/>
        <end position="49"/>
    </location>
</feature>
<proteinExistence type="predicted"/>
<reference evidence="2" key="1">
    <citation type="submission" date="2021-02" db="EMBL/GenBank/DDBJ databases">
        <authorList>
            <person name="Dougan E. K."/>
            <person name="Rhodes N."/>
            <person name="Thang M."/>
            <person name="Chan C."/>
        </authorList>
    </citation>
    <scope>NUCLEOTIDE SEQUENCE</scope>
</reference>
<keyword evidence="4" id="KW-1185">Reference proteome</keyword>
<organism evidence="2 4">
    <name type="scientific">Polarella glacialis</name>
    <name type="common">Dinoflagellate</name>
    <dbReference type="NCBI Taxonomy" id="89957"/>
    <lineage>
        <taxon>Eukaryota</taxon>
        <taxon>Sar</taxon>
        <taxon>Alveolata</taxon>
        <taxon>Dinophyceae</taxon>
        <taxon>Suessiales</taxon>
        <taxon>Suessiaceae</taxon>
        <taxon>Polarella</taxon>
    </lineage>
</organism>
<evidence type="ECO:0000313" key="2">
    <source>
        <dbReference type="EMBL" id="CAE8638824.1"/>
    </source>
</evidence>
<evidence type="ECO:0000313" key="4">
    <source>
        <dbReference type="Proteomes" id="UP000654075"/>
    </source>
</evidence>
<feature type="region of interest" description="Disordered" evidence="1">
    <location>
        <begin position="1"/>
        <end position="56"/>
    </location>
</feature>
<dbReference type="EMBL" id="CAJNNW010037168">
    <property type="protein sequence ID" value="CAE8739846.1"/>
    <property type="molecule type" value="Genomic_DNA"/>
</dbReference>
<evidence type="ECO:0000313" key="3">
    <source>
        <dbReference type="EMBL" id="CAE8739846.1"/>
    </source>
</evidence>
<evidence type="ECO:0000256" key="1">
    <source>
        <dbReference type="SAM" id="MobiDB-lite"/>
    </source>
</evidence>
<dbReference type="EMBL" id="CAJNNV010032076">
    <property type="protein sequence ID" value="CAE8638824.1"/>
    <property type="molecule type" value="Genomic_DNA"/>
</dbReference>
<dbReference type="Proteomes" id="UP000654075">
    <property type="component" value="Unassembled WGS sequence"/>
</dbReference>
<feature type="compositionally biased region" description="Basic and acidic residues" evidence="1">
    <location>
        <begin position="340"/>
        <end position="375"/>
    </location>
</feature>
<gene>
    <name evidence="2" type="ORF">PGLA1383_LOCUS53940</name>
    <name evidence="3" type="ORF">PGLA2088_LOCUS49787</name>
</gene>
<feature type="region of interest" description="Disordered" evidence="1">
    <location>
        <begin position="321"/>
        <end position="375"/>
    </location>
</feature>
<dbReference type="OrthoDB" id="422576at2759"/>
<name>A0A813HKQ5_POLGL</name>
<dbReference type="Proteomes" id="UP000626109">
    <property type="component" value="Unassembled WGS sequence"/>
</dbReference>
<comment type="caution">
    <text evidence="2">The sequence shown here is derived from an EMBL/GenBank/DDBJ whole genome shotgun (WGS) entry which is preliminary data.</text>
</comment>
<accession>A0A813HKQ5</accession>
<sequence>MGAAAAKCSELASGKPDQVTTKVPKVMDEEEEDDEEEADDEEDESDEAEEAAKQEAEAALQVLKRGRTTAFKEAIEHATSLGVDEEKILKAKAMLEQHKVMRRKEIFAAELETFLASDDGNDMEKCEERQKTGESCGVSQQVLAALLERMEVIGLSRDLEDDEIERAKTLMQLSARKFVQSCLRGRATTWLDLKAGKQKKALCRLDSSLRTMRVVQEAGEAELCSLALMSAKAYGATGQDEVSGSKGFTKLSDQEQDNAVVIFDSSGGGPWVIVESSPVLAAEVLAALAVLGAGNGDSTLSSSAHSKLQQTVSRLAANGGGDAQIWKEDENPKEAPAAEVKGKDKDKKDKKEKEEKPKEEKHKKADDKKDKKAKK</sequence>